<organism evidence="2 3">
    <name type="scientific">Arenimonas metalli CF5-1</name>
    <dbReference type="NCBI Taxonomy" id="1384056"/>
    <lineage>
        <taxon>Bacteria</taxon>
        <taxon>Pseudomonadati</taxon>
        <taxon>Pseudomonadota</taxon>
        <taxon>Gammaproteobacteria</taxon>
        <taxon>Lysobacterales</taxon>
        <taxon>Lysobacteraceae</taxon>
        <taxon>Arenimonas</taxon>
    </lineage>
</organism>
<evidence type="ECO:0000313" key="3">
    <source>
        <dbReference type="Proteomes" id="UP000029393"/>
    </source>
</evidence>
<dbReference type="EMBL" id="AVCK01000022">
    <property type="protein sequence ID" value="KFN45937.1"/>
    <property type="molecule type" value="Genomic_DNA"/>
</dbReference>
<reference evidence="2 3" key="1">
    <citation type="submission" date="2013-09" db="EMBL/GenBank/DDBJ databases">
        <title>Genome sequencing of Arenimonas metalli.</title>
        <authorList>
            <person name="Chen F."/>
            <person name="Wang G."/>
        </authorList>
    </citation>
    <scope>NUCLEOTIDE SEQUENCE [LARGE SCALE GENOMIC DNA]</scope>
    <source>
        <strain evidence="2 3">CF5-1</strain>
    </source>
</reference>
<protein>
    <submittedName>
        <fullName evidence="2">Uncharacterized protein</fullName>
    </submittedName>
</protein>
<comment type="caution">
    <text evidence="2">The sequence shown here is derived from an EMBL/GenBank/DDBJ whole genome shotgun (WGS) entry which is preliminary data.</text>
</comment>
<keyword evidence="1" id="KW-0812">Transmembrane</keyword>
<evidence type="ECO:0000256" key="1">
    <source>
        <dbReference type="SAM" id="Phobius"/>
    </source>
</evidence>
<sequence length="90" mass="9422">MIVLVGVLLLAVVLLTATLLHLLAEFAVARGVPATPLWRHAPALLRTAHAAARDASLDERARTAAGAAVLCAWLLLALFLAFALAAPHIK</sequence>
<keyword evidence="3" id="KW-1185">Reference proteome</keyword>
<name>A0A091B337_9GAMM</name>
<gene>
    <name evidence="2" type="ORF">N787_03025</name>
</gene>
<feature type="transmembrane region" description="Helical" evidence="1">
    <location>
        <begin position="64"/>
        <end position="86"/>
    </location>
</feature>
<accession>A0A091B337</accession>
<keyword evidence="1" id="KW-0472">Membrane</keyword>
<proteinExistence type="predicted"/>
<dbReference type="STRING" id="1384056.N787_03025"/>
<evidence type="ECO:0000313" key="2">
    <source>
        <dbReference type="EMBL" id="KFN45937.1"/>
    </source>
</evidence>
<dbReference type="PATRIC" id="fig|1384056.3.peg.1724"/>
<dbReference type="AlphaFoldDB" id="A0A091B337"/>
<keyword evidence="1" id="KW-1133">Transmembrane helix</keyword>
<dbReference type="Proteomes" id="UP000029393">
    <property type="component" value="Unassembled WGS sequence"/>
</dbReference>
<dbReference type="RefSeq" id="WP_034212788.1">
    <property type="nucleotide sequence ID" value="NZ_AVCK01000022.1"/>
</dbReference>